<dbReference type="RefSeq" id="WP_345726710.1">
    <property type="nucleotide sequence ID" value="NZ_BAAAYN010000005.1"/>
</dbReference>
<dbReference type="InterPro" id="IPR017853">
    <property type="entry name" value="GH"/>
</dbReference>
<gene>
    <name evidence="2" type="ORF">GCM10020369_09480</name>
</gene>
<feature type="domain" description="Glycoside hydrolase 35 catalytic" evidence="1">
    <location>
        <begin position="15"/>
        <end position="180"/>
    </location>
</feature>
<dbReference type="EMBL" id="BAAAYN010000005">
    <property type="protein sequence ID" value="GAA3383471.1"/>
    <property type="molecule type" value="Genomic_DNA"/>
</dbReference>
<accession>A0ABP6SS01</accession>
<sequence length="428" mass="45916">MSIPRLETIDEHPRLVVDGRPFLVLGGELHNSSSSSRYAIRTSFATLRDRNFNTVLAPVSWATVEPTEGTYDFGLVDELLAVARTAQLRLVPLWFGAWKNGMSTYVPAWVRTDPARYPRAEPEAGAHSEHVSPFGAAIGQADARAFAALMRHLRTVDAGHQTVVMVQVENEVGLLGGSRDHSPDATAAFEADVPPGVYEALAAYPDLRIAASWKERGCPRQGTWTTVFGDSATTDEAFMAAAYASHVEVVAAAGKAEYPLPMFVNAWLDAEIDASEHVPAGGQRPGVYPSGGPLPHVAGLWRRFAPSLDLLTPDIYFGSFEEICRDYRAAAGGLFIPEMRRDEQGAADVFLAVGNHGAIGTSPFGVDSVEGTEAEALRDAYGLLDSVAPLLASHPTAGVHLDEARPEVEVHLGAFVFSARRESTAGSP</sequence>
<dbReference type="Proteomes" id="UP001501676">
    <property type="component" value="Unassembled WGS sequence"/>
</dbReference>
<dbReference type="Pfam" id="PF01301">
    <property type="entry name" value="Glyco_hydro_35"/>
    <property type="match status" value="1"/>
</dbReference>
<evidence type="ECO:0000313" key="2">
    <source>
        <dbReference type="EMBL" id="GAA3383471.1"/>
    </source>
</evidence>
<evidence type="ECO:0000313" key="3">
    <source>
        <dbReference type="Proteomes" id="UP001501676"/>
    </source>
</evidence>
<organism evidence="2 3">
    <name type="scientific">Cryptosporangium minutisporangium</name>
    <dbReference type="NCBI Taxonomy" id="113569"/>
    <lineage>
        <taxon>Bacteria</taxon>
        <taxon>Bacillati</taxon>
        <taxon>Actinomycetota</taxon>
        <taxon>Actinomycetes</taxon>
        <taxon>Cryptosporangiales</taxon>
        <taxon>Cryptosporangiaceae</taxon>
        <taxon>Cryptosporangium</taxon>
    </lineage>
</organism>
<reference evidence="3" key="1">
    <citation type="journal article" date="2019" name="Int. J. Syst. Evol. Microbiol.">
        <title>The Global Catalogue of Microorganisms (GCM) 10K type strain sequencing project: providing services to taxonomists for standard genome sequencing and annotation.</title>
        <authorList>
            <consortium name="The Broad Institute Genomics Platform"/>
            <consortium name="The Broad Institute Genome Sequencing Center for Infectious Disease"/>
            <person name="Wu L."/>
            <person name="Ma J."/>
        </authorList>
    </citation>
    <scope>NUCLEOTIDE SEQUENCE [LARGE SCALE GENOMIC DNA]</scope>
    <source>
        <strain evidence="3">JCM 9458</strain>
    </source>
</reference>
<dbReference type="InterPro" id="IPR031330">
    <property type="entry name" value="Gly_Hdrlase_35_cat"/>
</dbReference>
<name>A0ABP6SS01_9ACTN</name>
<keyword evidence="3" id="KW-1185">Reference proteome</keyword>
<dbReference type="SUPFAM" id="SSF51445">
    <property type="entry name" value="(Trans)glycosidases"/>
    <property type="match status" value="1"/>
</dbReference>
<proteinExistence type="predicted"/>
<protein>
    <recommendedName>
        <fullName evidence="1">Glycoside hydrolase 35 catalytic domain-containing protein</fullName>
    </recommendedName>
</protein>
<dbReference type="Gene3D" id="3.20.20.80">
    <property type="entry name" value="Glycosidases"/>
    <property type="match status" value="1"/>
</dbReference>
<evidence type="ECO:0000259" key="1">
    <source>
        <dbReference type="Pfam" id="PF01301"/>
    </source>
</evidence>
<comment type="caution">
    <text evidence="2">The sequence shown here is derived from an EMBL/GenBank/DDBJ whole genome shotgun (WGS) entry which is preliminary data.</text>
</comment>